<dbReference type="PANTHER" id="PTHR34075">
    <property type="entry name" value="BLR3430 PROTEIN"/>
    <property type="match status" value="1"/>
</dbReference>
<dbReference type="InterPro" id="IPR052513">
    <property type="entry name" value="Thioester_dehydratase-like"/>
</dbReference>
<dbReference type="InterPro" id="IPR022002">
    <property type="entry name" value="ChsH2_Znr"/>
</dbReference>
<accession>A0ABV2J6A8</accession>
<dbReference type="Gene3D" id="6.10.30.10">
    <property type="match status" value="1"/>
</dbReference>
<dbReference type="RefSeq" id="WP_354558745.1">
    <property type="nucleotide sequence ID" value="NZ_JBEPMB010000017.1"/>
</dbReference>
<reference evidence="3 4" key="1">
    <citation type="submission" date="2024-06" db="EMBL/GenBank/DDBJ databases">
        <title>Genomic Encyclopedia of Type Strains, Phase IV (KMG-IV): sequencing the most valuable type-strain genomes for metagenomic binning, comparative biology and taxonomic classification.</title>
        <authorList>
            <person name="Goeker M."/>
        </authorList>
    </citation>
    <scope>NUCLEOTIDE SEQUENCE [LARGE SCALE GENOMIC DNA]</scope>
    <source>
        <strain evidence="3 4">DSM 29780</strain>
    </source>
</reference>
<dbReference type="Pfam" id="PF01796">
    <property type="entry name" value="OB_ChsH2_C"/>
    <property type="match status" value="1"/>
</dbReference>
<evidence type="ECO:0000313" key="4">
    <source>
        <dbReference type="Proteomes" id="UP001549047"/>
    </source>
</evidence>
<evidence type="ECO:0000313" key="3">
    <source>
        <dbReference type="EMBL" id="MET3616297.1"/>
    </source>
</evidence>
<feature type="domain" description="ChsH2 C-terminal OB-fold" evidence="1">
    <location>
        <begin position="56"/>
        <end position="121"/>
    </location>
</feature>
<proteinExistence type="predicted"/>
<evidence type="ECO:0000259" key="2">
    <source>
        <dbReference type="Pfam" id="PF12172"/>
    </source>
</evidence>
<sequence>MNTPTRPLPHPSAWSDGYWNAARERRFVVQECHECSRLNMYPKLFCPHCLSDRLGWRDSEGKGEIYAVTAQLAGPPTGFADRLPYVIAIIRLNEGVQLMSNIVGEGAIDAKIGDRVTVDFEEAGDAVLPVFRLETMA</sequence>
<gene>
    <name evidence="3" type="ORF">ABID16_004646</name>
</gene>
<comment type="caution">
    <text evidence="3">The sequence shown here is derived from an EMBL/GenBank/DDBJ whole genome shotgun (WGS) entry which is preliminary data.</text>
</comment>
<dbReference type="PANTHER" id="PTHR34075:SF5">
    <property type="entry name" value="BLR3430 PROTEIN"/>
    <property type="match status" value="1"/>
</dbReference>
<keyword evidence="4" id="KW-1185">Reference proteome</keyword>
<dbReference type="InterPro" id="IPR002878">
    <property type="entry name" value="ChsH2_C"/>
</dbReference>
<dbReference type="SUPFAM" id="SSF50249">
    <property type="entry name" value="Nucleic acid-binding proteins"/>
    <property type="match status" value="1"/>
</dbReference>
<dbReference type="EMBL" id="JBEPMB010000017">
    <property type="protein sequence ID" value="MET3616297.1"/>
    <property type="molecule type" value="Genomic_DNA"/>
</dbReference>
<dbReference type="Proteomes" id="UP001549047">
    <property type="component" value="Unassembled WGS sequence"/>
</dbReference>
<feature type="domain" description="ChsH2 rubredoxin-like zinc ribbon" evidence="2">
    <location>
        <begin position="19"/>
        <end position="54"/>
    </location>
</feature>
<protein>
    <submittedName>
        <fullName evidence="3">OB-fold protein</fullName>
    </submittedName>
</protein>
<name>A0ABV2J6A8_9HYPH</name>
<evidence type="ECO:0000259" key="1">
    <source>
        <dbReference type="Pfam" id="PF01796"/>
    </source>
</evidence>
<dbReference type="Pfam" id="PF12172">
    <property type="entry name" value="zf-ChsH2"/>
    <property type="match status" value="1"/>
</dbReference>
<organism evidence="3 4">
    <name type="scientific">Rhizobium aquaticum</name>
    <dbReference type="NCBI Taxonomy" id="1549636"/>
    <lineage>
        <taxon>Bacteria</taxon>
        <taxon>Pseudomonadati</taxon>
        <taxon>Pseudomonadota</taxon>
        <taxon>Alphaproteobacteria</taxon>
        <taxon>Hyphomicrobiales</taxon>
        <taxon>Rhizobiaceae</taxon>
        <taxon>Rhizobium/Agrobacterium group</taxon>
        <taxon>Rhizobium</taxon>
    </lineage>
</organism>
<dbReference type="InterPro" id="IPR012340">
    <property type="entry name" value="NA-bd_OB-fold"/>
</dbReference>